<dbReference type="AlphaFoldDB" id="A0AA36F2S6"/>
<dbReference type="Gene3D" id="2.20.25.240">
    <property type="match status" value="1"/>
</dbReference>
<evidence type="ECO:0000313" key="1">
    <source>
        <dbReference type="EMBL" id="CAI9722362.1"/>
    </source>
</evidence>
<reference evidence="1" key="1">
    <citation type="submission" date="2023-08" db="EMBL/GenBank/DDBJ databases">
        <authorList>
            <person name="Alioto T."/>
            <person name="Alioto T."/>
            <person name="Gomez Garrido J."/>
        </authorList>
    </citation>
    <scope>NUCLEOTIDE SEQUENCE</scope>
</reference>
<evidence type="ECO:0000313" key="2">
    <source>
        <dbReference type="Proteomes" id="UP001162480"/>
    </source>
</evidence>
<keyword evidence="2" id="KW-1185">Reference proteome</keyword>
<name>A0AA36F2S6_OCTVU</name>
<protein>
    <submittedName>
        <fullName evidence="1">Uncharacterized protein</fullName>
    </submittedName>
</protein>
<dbReference type="EMBL" id="OX597818">
    <property type="protein sequence ID" value="CAI9722362.1"/>
    <property type="molecule type" value="Genomic_DNA"/>
</dbReference>
<proteinExistence type="predicted"/>
<organism evidence="1 2">
    <name type="scientific">Octopus vulgaris</name>
    <name type="common">Common octopus</name>
    <dbReference type="NCBI Taxonomy" id="6645"/>
    <lineage>
        <taxon>Eukaryota</taxon>
        <taxon>Metazoa</taxon>
        <taxon>Spiralia</taxon>
        <taxon>Lophotrochozoa</taxon>
        <taxon>Mollusca</taxon>
        <taxon>Cephalopoda</taxon>
        <taxon>Coleoidea</taxon>
        <taxon>Octopodiformes</taxon>
        <taxon>Octopoda</taxon>
        <taxon>Incirrata</taxon>
        <taxon>Octopodidae</taxon>
        <taxon>Octopus</taxon>
    </lineage>
</organism>
<gene>
    <name evidence="1" type="ORF">OCTVUL_1B022842</name>
</gene>
<dbReference type="Proteomes" id="UP001162480">
    <property type="component" value="Chromosome 5"/>
</dbReference>
<accession>A0AA36F2S6</accession>
<sequence length="223" mass="25263">MGGNNGMMQEEKFSKKNKDKLIDELNYVYDLHKISSDDTKKLWLCEIRNTCRAPVHTKNKPGEPIIISTINIHDHERALNSVEAQFAISALRKKLQDGVEICTRVLISETTNNISENAKYELPRLQTVSRTVTNSHNKAFDALLLPLHRNGFQVPDSFKYLEGGDLILQCDKGSNDEKRILIFASNDGFQQLENTSFLGMDGTFKSSPNAWYQLFTILVIING</sequence>